<gene>
    <name evidence="1" type="primary">eutB</name>
    <name evidence="1" type="ORF">Pan161_35390</name>
</gene>
<dbReference type="InterPro" id="IPR006311">
    <property type="entry name" value="TAT_signal"/>
</dbReference>
<dbReference type="PANTHER" id="PTHR39329">
    <property type="entry name" value="ETHANOLAMINE AMMONIA-LYASE HEAVY CHAIN"/>
    <property type="match status" value="1"/>
</dbReference>
<dbReference type="KEGG" id="gax:Pan161_35390"/>
<dbReference type="Gene3D" id="1.10.220.70">
    <property type="entry name" value="lyase"/>
    <property type="match status" value="1"/>
</dbReference>
<dbReference type="Pfam" id="PF06751">
    <property type="entry name" value="EutB"/>
    <property type="match status" value="1"/>
</dbReference>
<name>A0A517VFW3_9PLAN</name>
<evidence type="ECO:0000313" key="2">
    <source>
        <dbReference type="Proteomes" id="UP000316855"/>
    </source>
</evidence>
<dbReference type="InterPro" id="IPR010628">
    <property type="entry name" value="EutB"/>
</dbReference>
<dbReference type="GO" id="GO:0006520">
    <property type="term" value="P:amino acid metabolic process"/>
    <property type="evidence" value="ECO:0007669"/>
    <property type="project" value="InterPro"/>
</dbReference>
<dbReference type="PROSITE" id="PS51318">
    <property type="entry name" value="TAT"/>
    <property type="match status" value="1"/>
</dbReference>
<accession>A0A517VFW3</accession>
<dbReference type="Proteomes" id="UP000316855">
    <property type="component" value="Chromosome"/>
</dbReference>
<reference evidence="1 2" key="1">
    <citation type="submission" date="2019-02" db="EMBL/GenBank/DDBJ databases">
        <title>Deep-cultivation of Planctomycetes and their phenomic and genomic characterization uncovers novel biology.</title>
        <authorList>
            <person name="Wiegand S."/>
            <person name="Jogler M."/>
            <person name="Boedeker C."/>
            <person name="Pinto D."/>
            <person name="Vollmers J."/>
            <person name="Rivas-Marin E."/>
            <person name="Kohn T."/>
            <person name="Peeters S.H."/>
            <person name="Heuer A."/>
            <person name="Rast P."/>
            <person name="Oberbeckmann S."/>
            <person name="Bunk B."/>
            <person name="Jeske O."/>
            <person name="Meyerdierks A."/>
            <person name="Storesund J.E."/>
            <person name="Kallscheuer N."/>
            <person name="Luecker S."/>
            <person name="Lage O.M."/>
            <person name="Pohl T."/>
            <person name="Merkel B.J."/>
            <person name="Hornburger P."/>
            <person name="Mueller R.-W."/>
            <person name="Bruemmer F."/>
            <person name="Labrenz M."/>
            <person name="Spormann A.M."/>
            <person name="Op den Camp H."/>
            <person name="Overmann J."/>
            <person name="Amann R."/>
            <person name="Jetten M.S.M."/>
            <person name="Mascher T."/>
            <person name="Medema M.H."/>
            <person name="Devos D.P."/>
            <person name="Kaster A.-K."/>
            <person name="Ovreas L."/>
            <person name="Rohde M."/>
            <person name="Galperin M.Y."/>
            <person name="Jogler C."/>
        </authorList>
    </citation>
    <scope>NUCLEOTIDE SEQUENCE [LARGE SCALE GENOMIC DNA]</scope>
    <source>
        <strain evidence="1 2">Pan161</strain>
    </source>
</reference>
<evidence type="ECO:0000313" key="1">
    <source>
        <dbReference type="EMBL" id="QDT91875.1"/>
    </source>
</evidence>
<dbReference type="EC" id="4.3.1.7" evidence="1"/>
<proteinExistence type="predicted"/>
<dbReference type="Pfam" id="PF05985">
    <property type="entry name" value="EutC"/>
    <property type="match status" value="1"/>
</dbReference>
<dbReference type="PANTHER" id="PTHR39329:SF1">
    <property type="entry name" value="ETHANOLAMINE AMMONIA-LYASE LARGE SUBUNIT"/>
    <property type="match status" value="1"/>
</dbReference>
<dbReference type="Gene3D" id="3.40.50.11240">
    <property type="entry name" value="Ethanolamine ammonia-lyase light chain (EutC)"/>
    <property type="match status" value="1"/>
</dbReference>
<dbReference type="EMBL" id="CP036343">
    <property type="protein sequence ID" value="QDT91875.1"/>
    <property type="molecule type" value="Genomic_DNA"/>
</dbReference>
<dbReference type="InterPro" id="IPR013785">
    <property type="entry name" value="Aldolase_TIM"/>
</dbReference>
<sequence>MPLNRRDFVQAMLGAPLAVTVSLTQSRKVTAETESVGEVSIPEIHEGEDLYSYIDRRRGGFDPVLYRQLLGAANEFKEGDQMIGVAAADQPSQLNARSLLTNTRIKDINAHPVYQDNLTEYITPAKAVSTASRTIETVGDLKQFLLTENEAIIKQISQQLSSDVIGCVVKLMSQQELITVGSKIFNSLPGSQIGAKGYLGARIQPNSPTDNPDDIFWQVLDGWSYAVGDVVLGTNPVSSEPESVAAIELVLRDLLVTFGIDHVLPHCVLSHIDVQAEVERRSPGSTALWFQSIAGSDAANQTFDIDLKKMRDYARSRTGQYALYFETGQGADFTNGHSHGFDMVLHESRKYGFARALTREVATAQQASGREPAPWVHLNDVAGFIGPEVFRSREQLVRCCLEDIVMGKLHGLTIGLDVCSTLHMDVSLHDLDWCLDQIMPANPAYLMALPTKIDPMLGYLTTGFQDHVRIREKFGYRVNDALWSFFQELNVIDSQGKPTGNFGNPLYVYLQYRRKKGDTRGEEIILNEGRLQMNEVRSRGLFLAEGFGKTQAELAPALKIQIDQIYDDAKKSIWAELTPVFVASVPEVLPVETNSSDRLEYILHPTTGEQLSEPSVKSIRSLRESYLNKFNVQIVISDGLNALSIMQEGHLDPFLSLLRQELKSAGFSTADRNIIVRSGRVRAGYQVGELLFGGLSGNRAILHIIGERPGTGHRTFSVYMTSPDGSLWGKAGQVDHNITRVVSGVAATALKPETAARDTVRILQQMNAG</sequence>
<dbReference type="InterPro" id="IPR044939">
    <property type="entry name" value="EutB_dom_2_sf"/>
</dbReference>
<dbReference type="NCBIfam" id="NF011649">
    <property type="entry name" value="PRK15067.1"/>
    <property type="match status" value="1"/>
</dbReference>
<keyword evidence="2" id="KW-1185">Reference proteome</keyword>
<dbReference type="InterPro" id="IPR042251">
    <property type="entry name" value="EutC_C"/>
</dbReference>
<dbReference type="Gene3D" id="3.20.20.70">
    <property type="entry name" value="Aldolase class I"/>
    <property type="match status" value="1"/>
</dbReference>
<protein>
    <submittedName>
        <fullName evidence="1">Ethanolamine ammonia-lyase heavy chain</fullName>
        <ecNumber evidence="1">4.3.1.7</ecNumber>
    </submittedName>
</protein>
<dbReference type="AlphaFoldDB" id="A0A517VFW3"/>
<dbReference type="GO" id="GO:0009350">
    <property type="term" value="C:ethanolamine ammonia-lyase complex"/>
    <property type="evidence" value="ECO:0007669"/>
    <property type="project" value="TreeGrafter"/>
</dbReference>
<keyword evidence="1" id="KW-0456">Lyase</keyword>
<dbReference type="InterPro" id="IPR009246">
    <property type="entry name" value="EutC"/>
</dbReference>
<dbReference type="GO" id="GO:0005829">
    <property type="term" value="C:cytosol"/>
    <property type="evidence" value="ECO:0007669"/>
    <property type="project" value="TreeGrafter"/>
</dbReference>
<organism evidence="1 2">
    <name type="scientific">Gimesia algae</name>
    <dbReference type="NCBI Taxonomy" id="2527971"/>
    <lineage>
        <taxon>Bacteria</taxon>
        <taxon>Pseudomonadati</taxon>
        <taxon>Planctomycetota</taxon>
        <taxon>Planctomycetia</taxon>
        <taxon>Planctomycetales</taxon>
        <taxon>Planctomycetaceae</taxon>
        <taxon>Gimesia</taxon>
    </lineage>
</organism>
<dbReference type="GO" id="GO:0008851">
    <property type="term" value="F:ethanolamine ammonia-lyase activity"/>
    <property type="evidence" value="ECO:0007669"/>
    <property type="project" value="UniProtKB-EC"/>
</dbReference>
<dbReference type="GO" id="GO:0046336">
    <property type="term" value="P:ethanolamine catabolic process"/>
    <property type="evidence" value="ECO:0007669"/>
    <property type="project" value="TreeGrafter"/>
</dbReference>